<feature type="region of interest" description="Disordered" evidence="1">
    <location>
        <begin position="66"/>
        <end position="85"/>
    </location>
</feature>
<evidence type="ECO:0000313" key="3">
    <source>
        <dbReference type="EMBL" id="CBQ72819.1"/>
    </source>
</evidence>
<evidence type="ECO:0000313" key="4">
    <source>
        <dbReference type="Proteomes" id="UP000008867"/>
    </source>
</evidence>
<evidence type="ECO:0000256" key="2">
    <source>
        <dbReference type="SAM" id="SignalP"/>
    </source>
</evidence>
<evidence type="ECO:0000256" key="1">
    <source>
        <dbReference type="SAM" id="MobiDB-lite"/>
    </source>
</evidence>
<protein>
    <submittedName>
        <fullName evidence="3">Conserved hypothetical Ustilaginaceae-specific protein</fullName>
    </submittedName>
</protein>
<dbReference type="VEuPathDB" id="FungiDB:sr16551"/>
<organism evidence="3 4">
    <name type="scientific">Sporisorium reilianum (strain SRZ2)</name>
    <name type="common">Maize head smut fungus</name>
    <dbReference type="NCBI Taxonomy" id="999809"/>
    <lineage>
        <taxon>Eukaryota</taxon>
        <taxon>Fungi</taxon>
        <taxon>Dikarya</taxon>
        <taxon>Basidiomycota</taxon>
        <taxon>Ustilaginomycotina</taxon>
        <taxon>Ustilaginomycetes</taxon>
        <taxon>Ustilaginales</taxon>
        <taxon>Ustilaginaceae</taxon>
        <taxon>Sporisorium</taxon>
    </lineage>
</organism>
<proteinExistence type="predicted"/>
<sequence length="380" mass="42146">MQLLIVLIALKAAPSCVSAFDPPPSMVRIPELQLFPVTQIHPASSGRLGSGSVAQVATDPSRYVEVPTWSRHHQGEVSSSRDPPTSRALPVLLDLLPPSQASSRDLTAQDASIPAYHGGPLTVLPVPAGPKAGPNMIHPSHYIPVVRQEPGGQMWGPFGVGMPKFTLQAYPLELPLFKHLYQGAHLEAWTPWDFEEFIIDGKFKAAYVRFQPDPAMLRAIHTAIWNQLFSEGIEPRPVSTSGTAVQGDFLWPPVEVVRMPAADLDIPPSIRSQRIRQAISEKMHGHTSSRPRLFHLEVQVQGRIRHVLMVPGRDYRYVHLWRDQDSSQLWLFFEGMRPGFFVGKGYSNRLAFLGAMFLPNGAEYVLLQANAVKVAFPSIL</sequence>
<dbReference type="OrthoDB" id="2556295at2759"/>
<feature type="signal peptide" evidence="2">
    <location>
        <begin position="1"/>
        <end position="19"/>
    </location>
</feature>
<dbReference type="HOGENOM" id="CLU_726030_0_0_1"/>
<dbReference type="AlphaFoldDB" id="E6ZZY9"/>
<keyword evidence="4" id="KW-1185">Reference proteome</keyword>
<feature type="chain" id="PRO_5003215112" evidence="2">
    <location>
        <begin position="20"/>
        <end position="380"/>
    </location>
</feature>
<keyword evidence="2" id="KW-0732">Signal</keyword>
<reference evidence="3 4" key="1">
    <citation type="journal article" date="2010" name="Science">
        <title>Pathogenicity determinants in smut fungi revealed by genome comparison.</title>
        <authorList>
            <person name="Schirawski J."/>
            <person name="Mannhaupt G."/>
            <person name="Muench K."/>
            <person name="Brefort T."/>
            <person name="Schipper K."/>
            <person name="Doehlemann G."/>
            <person name="Di Stasio M."/>
            <person name="Roessel N."/>
            <person name="Mendoza-Mendoza A."/>
            <person name="Pester D."/>
            <person name="Mueller O."/>
            <person name="Winterberg B."/>
            <person name="Meyer E."/>
            <person name="Ghareeb H."/>
            <person name="Wollenberg T."/>
            <person name="Muensterkoetter M."/>
            <person name="Wong P."/>
            <person name="Walter M."/>
            <person name="Stukenbrock E."/>
            <person name="Gueldener U."/>
            <person name="Kahmann R."/>
        </authorList>
    </citation>
    <scope>NUCLEOTIDE SEQUENCE [LARGE SCALE GENOMIC DNA]</scope>
    <source>
        <strain evidence="4">SRZ2</strain>
    </source>
</reference>
<name>E6ZZY9_SPORE</name>
<dbReference type="EMBL" id="FQ311470">
    <property type="protein sequence ID" value="CBQ72819.1"/>
    <property type="molecule type" value="Genomic_DNA"/>
</dbReference>
<gene>
    <name evidence="3" type="ORF">sr16551</name>
</gene>
<dbReference type="eggNOG" id="ENOG502R2TE">
    <property type="taxonomic scope" value="Eukaryota"/>
</dbReference>
<accession>E6ZZY9</accession>
<dbReference type="Proteomes" id="UP000008867">
    <property type="component" value="Chromosome 5"/>
</dbReference>